<keyword evidence="3 4" id="KW-0949">S-adenosyl-L-methionine</keyword>
<keyword evidence="8" id="KW-1185">Reference proteome</keyword>
<dbReference type="InterPro" id="IPR040758">
    <property type="entry name" value="PrmC_N"/>
</dbReference>
<evidence type="ECO:0000256" key="3">
    <source>
        <dbReference type="ARBA" id="ARBA00022691"/>
    </source>
</evidence>
<feature type="binding site" evidence="4">
    <location>
        <begin position="199"/>
        <end position="202"/>
    </location>
    <ligand>
        <name>substrate</name>
    </ligand>
</feature>
<dbReference type="GO" id="GO:0102559">
    <property type="term" value="F:peptide chain release factor N(5)-glutamine methyltransferase activity"/>
    <property type="evidence" value="ECO:0007669"/>
    <property type="project" value="UniProtKB-EC"/>
</dbReference>
<dbReference type="Gene3D" id="1.10.8.10">
    <property type="entry name" value="DNA helicase RuvA subunit, C-terminal domain"/>
    <property type="match status" value="1"/>
</dbReference>
<dbReference type="HAMAP" id="MF_02126">
    <property type="entry name" value="RF_methyltr_PrmC"/>
    <property type="match status" value="1"/>
</dbReference>
<dbReference type="Gene3D" id="3.40.50.150">
    <property type="entry name" value="Vaccinia Virus protein VP39"/>
    <property type="match status" value="1"/>
</dbReference>
<feature type="binding site" evidence="4">
    <location>
        <position position="149"/>
    </location>
    <ligand>
        <name>S-adenosyl-L-methionine</name>
        <dbReference type="ChEBI" id="CHEBI:59789"/>
    </ligand>
</feature>
<evidence type="ECO:0000313" key="8">
    <source>
        <dbReference type="Proteomes" id="UP001524944"/>
    </source>
</evidence>
<dbReference type="Pfam" id="PF17827">
    <property type="entry name" value="PrmC_N"/>
    <property type="match status" value="1"/>
</dbReference>
<comment type="caution">
    <text evidence="4">Lacks conserved residue(s) required for the propagation of feature annotation.</text>
</comment>
<dbReference type="NCBIfam" id="TIGR00536">
    <property type="entry name" value="hemK_fam"/>
    <property type="match status" value="1"/>
</dbReference>
<evidence type="ECO:0000256" key="2">
    <source>
        <dbReference type="ARBA" id="ARBA00022679"/>
    </source>
</evidence>
<organism evidence="7 8">
    <name type="scientific">Dehalobacterium formicoaceticum</name>
    <dbReference type="NCBI Taxonomy" id="51515"/>
    <lineage>
        <taxon>Bacteria</taxon>
        <taxon>Bacillati</taxon>
        <taxon>Bacillota</taxon>
        <taxon>Clostridia</taxon>
        <taxon>Eubacteriales</taxon>
        <taxon>Peptococcaceae</taxon>
        <taxon>Dehalobacterium</taxon>
    </lineage>
</organism>
<keyword evidence="1 4" id="KW-0489">Methyltransferase</keyword>
<dbReference type="NCBIfam" id="TIGR03534">
    <property type="entry name" value="RF_mod_PrmC"/>
    <property type="match status" value="1"/>
</dbReference>
<dbReference type="RefSeq" id="WP_257913107.1">
    <property type="nucleotide sequence ID" value="NZ_JANPWE010000003.1"/>
</dbReference>
<comment type="catalytic activity">
    <reaction evidence="4">
        <text>L-glutaminyl-[peptide chain release factor] + S-adenosyl-L-methionine = N(5)-methyl-L-glutaminyl-[peptide chain release factor] + S-adenosyl-L-homocysteine + H(+)</text>
        <dbReference type="Rhea" id="RHEA:42896"/>
        <dbReference type="Rhea" id="RHEA-COMP:10271"/>
        <dbReference type="Rhea" id="RHEA-COMP:10272"/>
        <dbReference type="ChEBI" id="CHEBI:15378"/>
        <dbReference type="ChEBI" id="CHEBI:30011"/>
        <dbReference type="ChEBI" id="CHEBI:57856"/>
        <dbReference type="ChEBI" id="CHEBI:59789"/>
        <dbReference type="ChEBI" id="CHEBI:61891"/>
        <dbReference type="EC" id="2.1.1.297"/>
    </reaction>
</comment>
<dbReference type="EMBL" id="JANPWE010000003">
    <property type="protein sequence ID" value="MCR6545444.1"/>
    <property type="molecule type" value="Genomic_DNA"/>
</dbReference>
<comment type="caution">
    <text evidence="7">The sequence shown here is derived from an EMBL/GenBank/DDBJ whole genome shotgun (WGS) entry which is preliminary data.</text>
</comment>
<keyword evidence="2 4" id="KW-0808">Transferase</keyword>
<comment type="function">
    <text evidence="4">Methylates the class 1 translation termination release factors RF1/PrfA and RF2/PrfB on the glutamine residue of the universally conserved GGQ motif.</text>
</comment>
<dbReference type="PANTHER" id="PTHR18895:SF74">
    <property type="entry name" value="MTRF1L RELEASE FACTOR GLUTAMINE METHYLTRANSFERASE"/>
    <property type="match status" value="1"/>
</dbReference>
<evidence type="ECO:0000259" key="5">
    <source>
        <dbReference type="Pfam" id="PF13847"/>
    </source>
</evidence>
<dbReference type="EC" id="2.1.1.297" evidence="4"/>
<evidence type="ECO:0000259" key="6">
    <source>
        <dbReference type="Pfam" id="PF17827"/>
    </source>
</evidence>
<gene>
    <name evidence="4 7" type="primary">prmC</name>
    <name evidence="7" type="ORF">NVS47_07925</name>
</gene>
<sequence>MIDKPGLKIAEWLSWGDKMLQEAGLENSRCEAELLLAAVLEISFTLLLTRLQEEINPLQGKAFQKLILQRQNLEPLQYLTGVQNFMSLDFEVNEAVLIPRWDTERLVELALEQLKDNSAPLVADVGTGSGAIIVSLAKYLQRGHFFAIDISPEALQVAERNARRHGLAEEITFLIGDLLEPLLTPAGDGRMKFDLVVSNPPYIPIAEIYSLPSDVQKEPHLALAGGEDGLSYYRRILPQVKEILKPGGQVLLEIGWNQGEDVCALCRSNGFVNISVTRDFGGRDRVVSASFRG</sequence>
<evidence type="ECO:0000256" key="4">
    <source>
        <dbReference type="HAMAP-Rule" id="MF_02126"/>
    </source>
</evidence>
<accession>A0ABT1Y3J8</accession>
<dbReference type="InterPro" id="IPR019874">
    <property type="entry name" value="RF_methyltr_PrmC"/>
</dbReference>
<dbReference type="InterPro" id="IPR029063">
    <property type="entry name" value="SAM-dependent_MTases_sf"/>
</dbReference>
<evidence type="ECO:0000256" key="1">
    <source>
        <dbReference type="ARBA" id="ARBA00022603"/>
    </source>
</evidence>
<feature type="binding site" evidence="4">
    <location>
        <position position="199"/>
    </location>
    <ligand>
        <name>S-adenosyl-L-methionine</name>
        <dbReference type="ChEBI" id="CHEBI:59789"/>
    </ligand>
</feature>
<protein>
    <recommendedName>
        <fullName evidence="4">Release factor glutamine methyltransferase</fullName>
        <shortName evidence="4">RF MTase</shortName>
        <ecNumber evidence="4">2.1.1.297</ecNumber>
    </recommendedName>
    <alternativeName>
        <fullName evidence="4">N5-glutamine methyltransferase PrmC</fullName>
    </alternativeName>
    <alternativeName>
        <fullName evidence="4">Protein-(glutamine-N5) MTase PrmC</fullName>
    </alternativeName>
    <alternativeName>
        <fullName evidence="4">Protein-glutamine N-methyltransferase PrmC</fullName>
    </alternativeName>
</protein>
<feature type="binding site" evidence="4">
    <location>
        <begin position="126"/>
        <end position="130"/>
    </location>
    <ligand>
        <name>S-adenosyl-L-methionine</name>
        <dbReference type="ChEBI" id="CHEBI:59789"/>
    </ligand>
</feature>
<name>A0ABT1Y3J8_9FIRM</name>
<dbReference type="CDD" id="cd02440">
    <property type="entry name" value="AdoMet_MTases"/>
    <property type="match status" value="1"/>
</dbReference>
<dbReference type="PANTHER" id="PTHR18895">
    <property type="entry name" value="HEMK METHYLTRANSFERASE"/>
    <property type="match status" value="1"/>
</dbReference>
<comment type="similarity">
    <text evidence="4">Belongs to the protein N5-glutamine methyltransferase family. PrmC subfamily.</text>
</comment>
<dbReference type="InterPro" id="IPR025714">
    <property type="entry name" value="Methyltranfer_dom"/>
</dbReference>
<reference evidence="7 8" key="1">
    <citation type="submission" date="2022-08" db="EMBL/GenBank/DDBJ databases">
        <title>Proteogenomics of the novel Dehalobacterium formicoaceticum strain EZ94 highlights a key role of methyltransferases during anaerobic dichloromethane degradation.</title>
        <authorList>
            <person name="Wasmund K."/>
        </authorList>
    </citation>
    <scope>NUCLEOTIDE SEQUENCE [LARGE SCALE GENOMIC DNA]</scope>
    <source>
        <strain evidence="7 8">EZ94</strain>
    </source>
</reference>
<feature type="domain" description="Release factor glutamine methyltransferase N-terminal" evidence="6">
    <location>
        <begin position="11"/>
        <end position="81"/>
    </location>
</feature>
<dbReference type="PROSITE" id="PS00092">
    <property type="entry name" value="N6_MTASE"/>
    <property type="match status" value="1"/>
</dbReference>
<dbReference type="Proteomes" id="UP001524944">
    <property type="component" value="Unassembled WGS sequence"/>
</dbReference>
<dbReference type="SUPFAM" id="SSF53335">
    <property type="entry name" value="S-adenosyl-L-methionine-dependent methyltransferases"/>
    <property type="match status" value="1"/>
</dbReference>
<evidence type="ECO:0000313" key="7">
    <source>
        <dbReference type="EMBL" id="MCR6545444.1"/>
    </source>
</evidence>
<feature type="domain" description="Methyltransferase" evidence="5">
    <location>
        <begin position="122"/>
        <end position="256"/>
    </location>
</feature>
<dbReference type="GO" id="GO:0032259">
    <property type="term" value="P:methylation"/>
    <property type="evidence" value="ECO:0007669"/>
    <property type="project" value="UniProtKB-KW"/>
</dbReference>
<dbReference type="InterPro" id="IPR004556">
    <property type="entry name" value="HemK-like"/>
</dbReference>
<dbReference type="InterPro" id="IPR050320">
    <property type="entry name" value="N5-glutamine_MTase"/>
</dbReference>
<dbReference type="Pfam" id="PF13847">
    <property type="entry name" value="Methyltransf_31"/>
    <property type="match status" value="1"/>
</dbReference>
<proteinExistence type="inferred from homology"/>
<dbReference type="InterPro" id="IPR002052">
    <property type="entry name" value="DNA_methylase_N6_adenine_CS"/>
</dbReference>